<name>A0A8S2W8R3_9BILA</name>
<evidence type="ECO:0000313" key="2">
    <source>
        <dbReference type="EMBL" id="CAF4439448.1"/>
    </source>
</evidence>
<dbReference type="AlphaFoldDB" id="A0A8S2W8R3"/>
<feature type="compositionally biased region" description="Acidic residues" evidence="1">
    <location>
        <begin position="100"/>
        <end position="109"/>
    </location>
</feature>
<organism evidence="2 3">
    <name type="scientific">Rotaria magnacalcarata</name>
    <dbReference type="NCBI Taxonomy" id="392030"/>
    <lineage>
        <taxon>Eukaryota</taxon>
        <taxon>Metazoa</taxon>
        <taxon>Spiralia</taxon>
        <taxon>Gnathifera</taxon>
        <taxon>Rotifera</taxon>
        <taxon>Eurotatoria</taxon>
        <taxon>Bdelloidea</taxon>
        <taxon>Philodinida</taxon>
        <taxon>Philodinidae</taxon>
        <taxon>Rotaria</taxon>
    </lineage>
</organism>
<evidence type="ECO:0000313" key="3">
    <source>
        <dbReference type="Proteomes" id="UP000681720"/>
    </source>
</evidence>
<comment type="caution">
    <text evidence="2">The sequence shown here is derived from an EMBL/GenBank/DDBJ whole genome shotgun (WGS) entry which is preliminary data.</text>
</comment>
<protein>
    <submittedName>
        <fullName evidence="2">Uncharacterized protein</fullName>
    </submittedName>
</protein>
<gene>
    <name evidence="2" type="ORF">GIL414_LOCUS31889</name>
</gene>
<dbReference type="Proteomes" id="UP000681720">
    <property type="component" value="Unassembled WGS sequence"/>
</dbReference>
<sequence>MFAKDPKQRPSAAELLQSTFILQHRQRIQMNAPLETTISGNRRLKDIHTRLQSPINYGEMQKQNWSLSSPNHTIKVEDVDDDNDVQLGNNTFYKCNLKTEEEEDDDEEQQQQQQTLKEGMTQKTAKQTMIERKLHQADARAKEFTQAVRSQTLQAAQSRQMMRDSTISGSMKQPWPSPSIIDNNKEQARSKLAQTYNSHNRKPNQYTNDETYAVRSPADRLNNFNKSLRTKTTDDRPITPMRGTYRQIADQFGDEDGLPIDPTLTNQYYEAYNDFEKEDDFSPTREQHEKEFYEQVCRSFNGQERKNDRRRVMSASKSSTMNSLSRTIDERFTANQIRPSRYITSSRTIAGATKQRTLSNRTIDENNSTLKDNPIRDAYGPLAKNRKITSLRTKAIEELGEETFEKVHNYLIKQRSAQRTDLTLDDSKITQGLTAFVKKPSDCFLVDQLVFLELVAN</sequence>
<feature type="compositionally biased region" description="Polar residues" evidence="1">
    <location>
        <begin position="315"/>
        <end position="324"/>
    </location>
</feature>
<accession>A0A8S2W8R3</accession>
<feature type="region of interest" description="Disordered" evidence="1">
    <location>
        <begin position="100"/>
        <end position="124"/>
    </location>
</feature>
<reference evidence="2" key="1">
    <citation type="submission" date="2021-02" db="EMBL/GenBank/DDBJ databases">
        <authorList>
            <person name="Nowell W R."/>
        </authorList>
    </citation>
    <scope>NUCLEOTIDE SEQUENCE</scope>
</reference>
<feature type="region of interest" description="Disordered" evidence="1">
    <location>
        <begin position="304"/>
        <end position="324"/>
    </location>
</feature>
<proteinExistence type="predicted"/>
<evidence type="ECO:0000256" key="1">
    <source>
        <dbReference type="SAM" id="MobiDB-lite"/>
    </source>
</evidence>
<dbReference type="EMBL" id="CAJOBJ010066045">
    <property type="protein sequence ID" value="CAF4439448.1"/>
    <property type="molecule type" value="Genomic_DNA"/>
</dbReference>